<keyword evidence="8 11" id="KW-0443">Lipid metabolism</keyword>
<dbReference type="InterPro" id="IPR004255">
    <property type="entry name" value="O-acyltransferase_WSD1_N"/>
</dbReference>
<evidence type="ECO:0000259" key="13">
    <source>
        <dbReference type="Pfam" id="PF06974"/>
    </source>
</evidence>
<dbReference type="Pfam" id="PF06974">
    <property type="entry name" value="WS_DGAT_C"/>
    <property type="match status" value="1"/>
</dbReference>
<dbReference type="Pfam" id="PF03007">
    <property type="entry name" value="WS_DGAT_cat"/>
    <property type="match status" value="1"/>
</dbReference>
<keyword evidence="5 11" id="KW-0444">Lipid biosynthesis</keyword>
<feature type="domain" description="O-acyltransferase WSD1-like N-terminal" evidence="12">
    <location>
        <begin position="5"/>
        <end position="271"/>
    </location>
</feature>
<dbReference type="EMBL" id="CP080333">
    <property type="protein sequence ID" value="QYL18365.1"/>
    <property type="molecule type" value="Genomic_DNA"/>
</dbReference>
<evidence type="ECO:0000256" key="1">
    <source>
        <dbReference type="ARBA" id="ARBA00004771"/>
    </source>
</evidence>
<evidence type="ECO:0000256" key="10">
    <source>
        <dbReference type="ARBA" id="ARBA00048109"/>
    </source>
</evidence>
<keyword evidence="15" id="KW-1185">Reference proteome</keyword>
<proteinExistence type="inferred from homology"/>
<comment type="pathway">
    <text evidence="1 11">Glycerolipid metabolism; triacylglycerol biosynthesis.</text>
</comment>
<keyword evidence="9 11" id="KW-0012">Acyltransferase</keyword>
<evidence type="ECO:0000259" key="12">
    <source>
        <dbReference type="Pfam" id="PF03007"/>
    </source>
</evidence>
<keyword evidence="7 11" id="KW-0319">Glycerol metabolism</keyword>
<evidence type="ECO:0000256" key="8">
    <source>
        <dbReference type="ARBA" id="ARBA00023098"/>
    </source>
</evidence>
<feature type="domain" description="O-acyltransferase WSD1 C-terminal" evidence="13">
    <location>
        <begin position="325"/>
        <end position="464"/>
    </location>
</feature>
<comment type="catalytic activity">
    <reaction evidence="10 11">
        <text>an acyl-CoA + a 1,2-diacyl-sn-glycerol = a triacyl-sn-glycerol + CoA</text>
        <dbReference type="Rhea" id="RHEA:10868"/>
        <dbReference type="ChEBI" id="CHEBI:17815"/>
        <dbReference type="ChEBI" id="CHEBI:57287"/>
        <dbReference type="ChEBI" id="CHEBI:58342"/>
        <dbReference type="ChEBI" id="CHEBI:64615"/>
        <dbReference type="EC" id="2.3.1.20"/>
    </reaction>
</comment>
<dbReference type="NCBIfam" id="TIGR02946">
    <property type="entry name" value="acyl_WS_DGAT"/>
    <property type="match status" value="1"/>
</dbReference>
<name>A0ABX8VRC3_9MYCO</name>
<gene>
    <name evidence="14" type="ORF">K0O64_07585</name>
</gene>
<keyword evidence="6 11" id="KW-0808">Transferase</keyword>
<dbReference type="InterPro" id="IPR045034">
    <property type="entry name" value="O-acyltransferase_WSD1-like"/>
</dbReference>
<dbReference type="InterPro" id="IPR014292">
    <property type="entry name" value="Acyl_transf_WS/DGAT"/>
</dbReference>
<evidence type="ECO:0000256" key="5">
    <source>
        <dbReference type="ARBA" id="ARBA00022516"/>
    </source>
</evidence>
<comment type="pathway">
    <text evidence="2">Lipid metabolism.</text>
</comment>
<dbReference type="InterPro" id="IPR009721">
    <property type="entry name" value="O-acyltransferase_WSD1_C"/>
</dbReference>
<accession>A0ABX8VRC3</accession>
<dbReference type="PANTHER" id="PTHR31650:SF1">
    <property type="entry name" value="WAX ESTER SYNTHASE_DIACYLGLYCEROL ACYLTRANSFERASE 4-RELATED"/>
    <property type="match status" value="1"/>
</dbReference>
<evidence type="ECO:0000256" key="9">
    <source>
        <dbReference type="ARBA" id="ARBA00023315"/>
    </source>
</evidence>
<dbReference type="RefSeq" id="WP_071947062.1">
    <property type="nucleotide sequence ID" value="NZ_BAAAVX010000007.1"/>
</dbReference>
<dbReference type="EC" id="2.3.1.20" evidence="4 11"/>
<evidence type="ECO:0000256" key="2">
    <source>
        <dbReference type="ARBA" id="ARBA00005189"/>
    </source>
</evidence>
<protein>
    <recommendedName>
        <fullName evidence="4 11">Diacylglycerol O-acyltransferase</fullName>
        <ecNumber evidence="4 11">2.3.1.20</ecNumber>
    </recommendedName>
</protein>
<reference evidence="14 15" key="1">
    <citation type="submission" date="2021-07" db="EMBL/GenBank/DDBJ databases">
        <title>Whole genome sequencing of non-tuberculosis mycobacteria type-strains.</title>
        <authorList>
            <person name="Igarashi Y."/>
            <person name="Osugi A."/>
            <person name="Mitarai S."/>
        </authorList>
    </citation>
    <scope>NUCLEOTIDE SEQUENCE [LARGE SCALE GENOMIC DNA]</scope>
    <source>
        <strain evidence="14 15">JCM 16370</strain>
    </source>
</reference>
<dbReference type="PANTHER" id="PTHR31650">
    <property type="entry name" value="O-ACYLTRANSFERASE (WSD1-LIKE) FAMILY PROTEIN"/>
    <property type="match status" value="1"/>
</dbReference>
<evidence type="ECO:0000313" key="14">
    <source>
        <dbReference type="EMBL" id="QYL18365.1"/>
    </source>
</evidence>
<comment type="similarity">
    <text evidence="3 11">Belongs to the long-chain O-acyltransferase family.</text>
</comment>
<sequence>MVTRLSASDASFFHLEDTSTPMYVGSLAIVRKPRAGLSYETLLETVERRLPQIPRYRQKIREVTLGLARPVWVDDPDFDITYHVRRSALPSPGSDAQLHELIARLGSRPLDRSRPLWEMYLIEGLAKNRLAIYTKSHQALVNGMTALEIGHVVADRSQKPPTFGEDIWIPSREPTNGQLLLGAVGEWLARPRMQMQAVSSAIGELARNSGEVVDLARRLTDVARTVARGTAPSSPLNTKVSRNRRFTVAVGSLADYRAVRSRYDCDVNDVVLAVIAGALRNWLLSRGEPVTTSSTVRAMAPTSVYPEAVLESSGPGQAISEVAPFLVDLPVGEGNAVVRLSQIAHTTESHSAAASLVDARTIVTLSGFAPPTLHAMGTRVATQFSARQFNLLITNVPGPQSQMYVAGAKLLEIFAVPPLLHNQVLAIGVTSYCGMLYFGINADRDAMSDVDVLPTLLAESLEELLEAAQ</sequence>
<evidence type="ECO:0000313" key="15">
    <source>
        <dbReference type="Proteomes" id="UP000825367"/>
    </source>
</evidence>
<evidence type="ECO:0000256" key="6">
    <source>
        <dbReference type="ARBA" id="ARBA00022679"/>
    </source>
</evidence>
<dbReference type="Proteomes" id="UP000825367">
    <property type="component" value="Chromosome"/>
</dbReference>
<evidence type="ECO:0000256" key="3">
    <source>
        <dbReference type="ARBA" id="ARBA00009587"/>
    </source>
</evidence>
<organism evidence="14 15">
    <name type="scientific">Mycolicibacterium pallens</name>
    <dbReference type="NCBI Taxonomy" id="370524"/>
    <lineage>
        <taxon>Bacteria</taxon>
        <taxon>Bacillati</taxon>
        <taxon>Actinomycetota</taxon>
        <taxon>Actinomycetes</taxon>
        <taxon>Mycobacteriales</taxon>
        <taxon>Mycobacteriaceae</taxon>
        <taxon>Mycolicibacterium</taxon>
    </lineage>
</organism>
<dbReference type="SUPFAM" id="SSF52777">
    <property type="entry name" value="CoA-dependent acyltransferases"/>
    <property type="match status" value="1"/>
</dbReference>
<evidence type="ECO:0000256" key="11">
    <source>
        <dbReference type="RuleBase" id="RU361241"/>
    </source>
</evidence>
<evidence type="ECO:0000256" key="7">
    <source>
        <dbReference type="ARBA" id="ARBA00022798"/>
    </source>
</evidence>
<evidence type="ECO:0000256" key="4">
    <source>
        <dbReference type="ARBA" id="ARBA00013244"/>
    </source>
</evidence>